<feature type="transmembrane region" description="Helical" evidence="1">
    <location>
        <begin position="230"/>
        <end position="247"/>
    </location>
</feature>
<evidence type="ECO:0000256" key="1">
    <source>
        <dbReference type="SAM" id="Phobius"/>
    </source>
</evidence>
<keyword evidence="1" id="KW-0472">Membrane</keyword>
<feature type="transmembrane region" description="Helical" evidence="1">
    <location>
        <begin position="367"/>
        <end position="386"/>
    </location>
</feature>
<evidence type="ECO:0000313" key="2">
    <source>
        <dbReference type="EMBL" id="TGE15651.1"/>
    </source>
</evidence>
<feature type="transmembrane region" description="Helical" evidence="1">
    <location>
        <begin position="154"/>
        <end position="172"/>
    </location>
</feature>
<evidence type="ECO:0000313" key="3">
    <source>
        <dbReference type="Proteomes" id="UP000297739"/>
    </source>
</evidence>
<proteinExistence type="predicted"/>
<accession>A0A4Z0PKE7</accession>
<feature type="transmembrane region" description="Helical" evidence="1">
    <location>
        <begin position="418"/>
        <end position="436"/>
    </location>
</feature>
<gene>
    <name evidence="2" type="ORF">E5J99_11745</name>
</gene>
<feature type="transmembrane region" description="Helical" evidence="1">
    <location>
        <begin position="102"/>
        <end position="123"/>
    </location>
</feature>
<sequence length="483" mass="55064">MINTDTHYPNQPARWWQSRNNWLWFLLTSLLFLGHLLTTRYKELYGDSWFYWHLANSFDQEGASQFSIYNFDSALRGYLLPLLYYPAVQLVRNVLPENLEQVVKVLGALWAGALFGVVCPLLWQKVTGMAVSSLRRLLFVGVCFMLWRDYFNFVLSDFPSMLALALALLLAYRVQSLWAAAAVGALVAAAVYVRPLNLLTAPFLVALMVQQVRVYQAGKGGFIVPASMRVALFALAFLLVGIPQYLINVNNYQEKTFLVLAKGANERKLNETDNLYLFKLNEGLVNQRYETNVGANYPQPQAVFIDLAGRAMVAQINWHQFESYPEYFFYVLRHPFDILGVYMRHLFNGLDVLYAGPYVHNLYGSTMLNSFVVYTVLFLALVVIVVRIHLVRFSHWLVIGALVITCLASMPLMVECRFFIPLHLLLYAVACYGWPADWGWKQATTQKRLALVAAYSLFFLLCLAISSNTQAMLEKKPKTIQAS</sequence>
<dbReference type="AlphaFoldDB" id="A0A4Z0PKE7"/>
<organism evidence="2 3">
    <name type="scientific">Hymenobacter elongatus</name>
    <dbReference type="NCBI Taxonomy" id="877208"/>
    <lineage>
        <taxon>Bacteria</taxon>
        <taxon>Pseudomonadati</taxon>
        <taxon>Bacteroidota</taxon>
        <taxon>Cytophagia</taxon>
        <taxon>Cytophagales</taxon>
        <taxon>Hymenobacteraceae</taxon>
        <taxon>Hymenobacter</taxon>
    </lineage>
</organism>
<feature type="transmembrane region" description="Helical" evidence="1">
    <location>
        <begin position="393"/>
        <end position="412"/>
    </location>
</feature>
<name>A0A4Z0PKE7_9BACT</name>
<reference evidence="2 3" key="1">
    <citation type="submission" date="2019-04" db="EMBL/GenBank/DDBJ databases">
        <authorList>
            <person name="Feng G."/>
            <person name="Zhang J."/>
            <person name="Zhu H."/>
        </authorList>
    </citation>
    <scope>NUCLEOTIDE SEQUENCE [LARGE SCALE GENOMIC DNA]</scope>
    <source>
        <strain evidence="2 3">JCM 17223</strain>
    </source>
</reference>
<keyword evidence="1" id="KW-1133">Transmembrane helix</keyword>
<keyword evidence="1" id="KW-0812">Transmembrane</keyword>
<keyword evidence="3" id="KW-1185">Reference proteome</keyword>
<comment type="caution">
    <text evidence="2">The sequence shown here is derived from an EMBL/GenBank/DDBJ whole genome shotgun (WGS) entry which is preliminary data.</text>
</comment>
<feature type="transmembrane region" description="Helical" evidence="1">
    <location>
        <begin position="22"/>
        <end position="38"/>
    </location>
</feature>
<feature type="transmembrane region" description="Helical" evidence="1">
    <location>
        <begin position="448"/>
        <end position="467"/>
    </location>
</feature>
<feature type="transmembrane region" description="Helical" evidence="1">
    <location>
        <begin position="178"/>
        <end position="209"/>
    </location>
</feature>
<evidence type="ECO:0008006" key="4">
    <source>
        <dbReference type="Google" id="ProtNLM"/>
    </source>
</evidence>
<dbReference type="RefSeq" id="WP_135498003.1">
    <property type="nucleotide sequence ID" value="NZ_SRLD01000021.1"/>
</dbReference>
<protein>
    <recommendedName>
        <fullName evidence="4">Glycosyltransferase RgtA/B/C/D-like domain-containing protein</fullName>
    </recommendedName>
</protein>
<dbReference type="OrthoDB" id="6008354at2"/>
<dbReference type="Proteomes" id="UP000297739">
    <property type="component" value="Unassembled WGS sequence"/>
</dbReference>
<dbReference type="EMBL" id="SRLD01000021">
    <property type="protein sequence ID" value="TGE15651.1"/>
    <property type="molecule type" value="Genomic_DNA"/>
</dbReference>